<reference evidence="1 2" key="1">
    <citation type="submission" date="2022-04" db="EMBL/GenBank/DDBJ databases">
        <title>Paracoccus sp. YLB-12 draft genome sequence.</title>
        <authorList>
            <person name="Yu L."/>
        </authorList>
    </citation>
    <scope>NUCLEOTIDE SEQUENCE [LARGE SCALE GENOMIC DNA]</scope>
    <source>
        <strain evidence="1 2">YLB-12</strain>
    </source>
</reference>
<evidence type="ECO:0000313" key="1">
    <source>
        <dbReference type="EMBL" id="MCT4331701.1"/>
    </source>
</evidence>
<dbReference type="EMBL" id="JANAVZ010000001">
    <property type="protein sequence ID" value="MCT4331701.1"/>
    <property type="molecule type" value="Genomic_DNA"/>
</dbReference>
<gene>
    <name evidence="1" type="ORF">MU516_02325</name>
</gene>
<accession>A0ABT2K5N0</accession>
<proteinExistence type="predicted"/>
<evidence type="ECO:0000313" key="2">
    <source>
        <dbReference type="Proteomes" id="UP001320702"/>
    </source>
</evidence>
<organism evidence="1 2">
    <name type="scientific">Paracoccus maritimus</name>
    <dbReference type="NCBI Taxonomy" id="2933292"/>
    <lineage>
        <taxon>Bacteria</taxon>
        <taxon>Pseudomonadati</taxon>
        <taxon>Pseudomonadota</taxon>
        <taxon>Alphaproteobacteria</taxon>
        <taxon>Rhodobacterales</taxon>
        <taxon>Paracoccaceae</taxon>
        <taxon>Paracoccus</taxon>
    </lineage>
</organism>
<protein>
    <submittedName>
        <fullName evidence="1">Uncharacterized protein</fullName>
    </submittedName>
</protein>
<name>A0ABT2K5N0_9RHOB</name>
<dbReference type="RefSeq" id="WP_260275575.1">
    <property type="nucleotide sequence ID" value="NZ_JANAVZ010000001.1"/>
</dbReference>
<dbReference type="Proteomes" id="UP001320702">
    <property type="component" value="Unassembled WGS sequence"/>
</dbReference>
<sequence length="59" mass="6422">MLGYYAIYASPAGQRMIRNTQDEGGSIGLLPHQIAARNAVPKGAGWFGLPFIRYANRNA</sequence>
<comment type="caution">
    <text evidence="1">The sequence shown here is derived from an EMBL/GenBank/DDBJ whole genome shotgun (WGS) entry which is preliminary data.</text>
</comment>
<keyword evidence="2" id="KW-1185">Reference proteome</keyword>